<name>A0A8J6M9R3_9FIRM</name>
<protein>
    <submittedName>
        <fullName evidence="1">Rubrerythrin</fullName>
    </submittedName>
</protein>
<accession>A0A8J6M9R3</accession>
<dbReference type="EMBL" id="JACOPP010000003">
    <property type="protein sequence ID" value="MBC5732844.1"/>
    <property type="molecule type" value="Genomic_DNA"/>
</dbReference>
<sequence length="235" mass="25722">MEQDKLPCTPPDSPDYPCDREVFERVWRRVMPEDRPDCPFVLDEAAAAQPAAEAASLPEGPAATAAAPGVLSVPAMRPAMPMPMPQEESGCAPEHDVPCLGAASAVYGAQLQQYIDHELADWRTYQLLSRRATGTGGKVLSTMAADERRHAKRLSTAYFLISGVRYWPVERPAAALACAFPAALRERFAEEQRGELSYLAAAEETGDPCLRELYLELAGDENAHAWLLRGILEQL</sequence>
<dbReference type="AlphaFoldDB" id="A0A8J6M9R3"/>
<evidence type="ECO:0000313" key="2">
    <source>
        <dbReference type="Proteomes" id="UP000661435"/>
    </source>
</evidence>
<dbReference type="Gene3D" id="1.20.1260.10">
    <property type="match status" value="1"/>
</dbReference>
<dbReference type="Proteomes" id="UP000661435">
    <property type="component" value="Unassembled WGS sequence"/>
</dbReference>
<gene>
    <name evidence="1" type="ORF">H8S57_03755</name>
</gene>
<proteinExistence type="predicted"/>
<keyword evidence="2" id="KW-1185">Reference proteome</keyword>
<dbReference type="InterPro" id="IPR009078">
    <property type="entry name" value="Ferritin-like_SF"/>
</dbReference>
<dbReference type="RefSeq" id="WP_186906742.1">
    <property type="nucleotide sequence ID" value="NZ_JACOPP010000003.1"/>
</dbReference>
<reference evidence="1" key="1">
    <citation type="submission" date="2020-08" db="EMBL/GenBank/DDBJ databases">
        <title>Genome public.</title>
        <authorList>
            <person name="Liu C."/>
            <person name="Sun Q."/>
        </authorList>
    </citation>
    <scope>NUCLEOTIDE SEQUENCE</scope>
    <source>
        <strain evidence="1">NSJ-51</strain>
    </source>
</reference>
<organism evidence="1 2">
    <name type="scientific">Lawsonibacter hominis</name>
    <dbReference type="NCBI Taxonomy" id="2763053"/>
    <lineage>
        <taxon>Bacteria</taxon>
        <taxon>Bacillati</taxon>
        <taxon>Bacillota</taxon>
        <taxon>Clostridia</taxon>
        <taxon>Eubacteriales</taxon>
        <taxon>Oscillospiraceae</taxon>
        <taxon>Lawsonibacter</taxon>
    </lineage>
</organism>
<comment type="caution">
    <text evidence="1">The sequence shown here is derived from an EMBL/GenBank/DDBJ whole genome shotgun (WGS) entry which is preliminary data.</text>
</comment>
<dbReference type="SUPFAM" id="SSF47240">
    <property type="entry name" value="Ferritin-like"/>
    <property type="match status" value="1"/>
</dbReference>
<dbReference type="InterPro" id="IPR012347">
    <property type="entry name" value="Ferritin-like"/>
</dbReference>
<evidence type="ECO:0000313" key="1">
    <source>
        <dbReference type="EMBL" id="MBC5732844.1"/>
    </source>
</evidence>